<reference evidence="3" key="1">
    <citation type="submission" date="2021-10" db="EMBL/GenBank/DDBJ databases">
        <title>Streptomyces nigrumlapis sp.nov.,an antimicrobial producing actinobacterium isolated from Black Gobi rocks.</title>
        <authorList>
            <person name="Wen Y."/>
            <person name="Zhang W."/>
            <person name="Liu X.G."/>
        </authorList>
    </citation>
    <scope>NUCLEOTIDE SEQUENCE</scope>
    <source>
        <strain evidence="3">ST13-2-2</strain>
    </source>
</reference>
<proteinExistence type="predicted"/>
<name>A0ABY4MG64_9ACTN</name>
<accession>A0ABY4MG64</accession>
<dbReference type="Proteomes" id="UP000830115">
    <property type="component" value="Chromosome"/>
</dbReference>
<evidence type="ECO:0000313" key="4">
    <source>
        <dbReference type="Proteomes" id="UP000830115"/>
    </source>
</evidence>
<keyword evidence="2" id="KW-0472">Membrane</keyword>
<organism evidence="3 4">
    <name type="scientific">Streptomyces halobius</name>
    <dbReference type="NCBI Taxonomy" id="2879846"/>
    <lineage>
        <taxon>Bacteria</taxon>
        <taxon>Bacillati</taxon>
        <taxon>Actinomycetota</taxon>
        <taxon>Actinomycetes</taxon>
        <taxon>Kitasatosporales</taxon>
        <taxon>Streptomycetaceae</taxon>
        <taxon>Streptomyces</taxon>
    </lineage>
</organism>
<keyword evidence="2" id="KW-0812">Transmembrane</keyword>
<dbReference type="InterPro" id="IPR036734">
    <property type="entry name" value="Neur_chan_lig-bd_sf"/>
</dbReference>
<feature type="transmembrane region" description="Helical" evidence="2">
    <location>
        <begin position="252"/>
        <end position="271"/>
    </location>
</feature>
<keyword evidence="2" id="KW-1133">Transmembrane helix</keyword>
<keyword evidence="4" id="KW-1185">Reference proteome</keyword>
<feature type="transmembrane region" description="Helical" evidence="2">
    <location>
        <begin position="349"/>
        <end position="371"/>
    </location>
</feature>
<evidence type="ECO:0000256" key="2">
    <source>
        <dbReference type="SAM" id="Phobius"/>
    </source>
</evidence>
<gene>
    <name evidence="3" type="ORF">K9S39_37435</name>
</gene>
<feature type="region of interest" description="Disordered" evidence="1">
    <location>
        <begin position="49"/>
        <end position="72"/>
    </location>
</feature>
<dbReference type="Gene3D" id="2.70.170.10">
    <property type="entry name" value="Neurotransmitter-gated ion-channel ligand-binding domain"/>
    <property type="match status" value="1"/>
</dbReference>
<feature type="transmembrane region" description="Helical" evidence="2">
    <location>
        <begin position="278"/>
        <end position="296"/>
    </location>
</feature>
<evidence type="ECO:0008006" key="5">
    <source>
        <dbReference type="Google" id="ProtNLM"/>
    </source>
</evidence>
<dbReference type="EMBL" id="CP086322">
    <property type="protein sequence ID" value="UQA96804.1"/>
    <property type="molecule type" value="Genomic_DNA"/>
</dbReference>
<evidence type="ECO:0000313" key="3">
    <source>
        <dbReference type="EMBL" id="UQA96804.1"/>
    </source>
</evidence>
<evidence type="ECO:0000256" key="1">
    <source>
        <dbReference type="SAM" id="MobiDB-lite"/>
    </source>
</evidence>
<protein>
    <recommendedName>
        <fullName evidence="5">Neurotransmitter-gated ion-channel ligand-binding domain-containing protein</fullName>
    </recommendedName>
</protein>
<feature type="transmembrane region" description="Helical" evidence="2">
    <location>
        <begin position="316"/>
        <end position="337"/>
    </location>
</feature>
<dbReference type="RefSeq" id="WP_248867725.1">
    <property type="nucleotide sequence ID" value="NZ_CP086322.1"/>
</dbReference>
<sequence length="372" mass="40805">MMPTAGGGRATSDIGRRVWRLHAALRVAAVAVVAWLWVSAVGSALAAPASERPHALQTPPMSPERPRMAETSQAHRWVTCKVGAYVTAVHDINPVAGSFRADLWVWSLCPDKRQDPLKLMEFTNANEVKKSLDTSAPMGGVQWGNTKVTGSFRVDWDTRSFPFDRHRLVIAMEPVDDISESRYVPDTENSTYAPDAIPGEWRATSFRLAKSRHTYPTTFGDPTREPRQGSTYDRLEVRIDVARAEYTSFVKLTGPVYVAATITLVIFIPALDSVEVMLGRLGLLGAVVFAIVLNMQQSSATIGSETALTLTDEVHILSLVFTIIMIGINVTLWRASSHGDGPPDHERRWVLITVVTYVLSNLVLISLAAIAG</sequence>